<protein>
    <submittedName>
        <fullName evidence="1">Uncharacterized protein</fullName>
    </submittedName>
</protein>
<sequence length="77" mass="8998">MKMNSGDERFIALAIQTVLHSNKHRLYRLTDSGEYDSFLREMSREIVQKAQTFKTITETAVRELEAESWTAYREGVL</sequence>
<evidence type="ECO:0000313" key="1">
    <source>
        <dbReference type="EMBL" id="PYI53857.1"/>
    </source>
</evidence>
<organism evidence="1 2">
    <name type="scientific">Paenibacillus flagellatus</name>
    <dbReference type="NCBI Taxonomy" id="2211139"/>
    <lineage>
        <taxon>Bacteria</taxon>
        <taxon>Bacillati</taxon>
        <taxon>Bacillota</taxon>
        <taxon>Bacilli</taxon>
        <taxon>Bacillales</taxon>
        <taxon>Paenibacillaceae</taxon>
        <taxon>Paenibacillus</taxon>
    </lineage>
</organism>
<evidence type="ECO:0000313" key="2">
    <source>
        <dbReference type="Proteomes" id="UP000247476"/>
    </source>
</evidence>
<name>A0A2V5KR50_9BACL</name>
<keyword evidence="2" id="KW-1185">Reference proteome</keyword>
<comment type="caution">
    <text evidence="1">The sequence shown here is derived from an EMBL/GenBank/DDBJ whole genome shotgun (WGS) entry which is preliminary data.</text>
</comment>
<proteinExistence type="predicted"/>
<reference evidence="1 2" key="1">
    <citation type="submission" date="2018-05" db="EMBL/GenBank/DDBJ databases">
        <title>Paenibacillus flagellatus sp. nov., isolated from selenium mineral soil.</title>
        <authorList>
            <person name="Dai X."/>
        </authorList>
    </citation>
    <scope>NUCLEOTIDE SEQUENCE [LARGE SCALE GENOMIC DNA]</scope>
    <source>
        <strain evidence="1 2">DXL2</strain>
    </source>
</reference>
<accession>A0A2V5KR50</accession>
<dbReference type="Proteomes" id="UP000247476">
    <property type="component" value="Unassembled WGS sequence"/>
</dbReference>
<dbReference type="EMBL" id="QJVJ01000006">
    <property type="protein sequence ID" value="PYI53857.1"/>
    <property type="molecule type" value="Genomic_DNA"/>
</dbReference>
<gene>
    <name evidence="1" type="ORF">DLM86_14980</name>
</gene>
<dbReference type="AlphaFoldDB" id="A0A2V5KR50"/>